<evidence type="ECO:0000256" key="1">
    <source>
        <dbReference type="ARBA" id="ARBA00004141"/>
    </source>
</evidence>
<proteinExistence type="predicted"/>
<feature type="transmembrane region" description="Helical" evidence="5">
    <location>
        <begin position="67"/>
        <end position="85"/>
    </location>
</feature>
<keyword evidence="2 5" id="KW-0812">Transmembrane</keyword>
<evidence type="ECO:0000313" key="7">
    <source>
        <dbReference type="EMBL" id="HIS35704.1"/>
    </source>
</evidence>
<feature type="transmembrane region" description="Helical" evidence="5">
    <location>
        <begin position="195"/>
        <end position="215"/>
    </location>
</feature>
<dbReference type="GO" id="GO:0016020">
    <property type="term" value="C:membrane"/>
    <property type="evidence" value="ECO:0007669"/>
    <property type="project" value="UniProtKB-SubCell"/>
</dbReference>
<organism evidence="7 8">
    <name type="scientific">Candidatus Scatousia excrementigallinarum</name>
    <dbReference type="NCBI Taxonomy" id="2840935"/>
    <lineage>
        <taxon>Bacteria</taxon>
        <taxon>Candidatus Scatousia</taxon>
    </lineage>
</organism>
<feature type="transmembrane region" description="Helical" evidence="5">
    <location>
        <begin position="307"/>
        <end position="325"/>
    </location>
</feature>
<dbReference type="Gene3D" id="3.30.750.24">
    <property type="entry name" value="STAS domain"/>
    <property type="match status" value="1"/>
</dbReference>
<dbReference type="GO" id="GO:0055085">
    <property type="term" value="P:transmembrane transport"/>
    <property type="evidence" value="ECO:0007669"/>
    <property type="project" value="InterPro"/>
</dbReference>
<feature type="transmembrane region" description="Helical" evidence="5">
    <location>
        <begin position="91"/>
        <end position="108"/>
    </location>
</feature>
<reference evidence="7" key="2">
    <citation type="journal article" date="2021" name="PeerJ">
        <title>Extensive microbial diversity within the chicken gut microbiome revealed by metagenomics and culture.</title>
        <authorList>
            <person name="Gilroy R."/>
            <person name="Ravi A."/>
            <person name="Getino M."/>
            <person name="Pursley I."/>
            <person name="Horton D.L."/>
            <person name="Alikhan N.F."/>
            <person name="Baker D."/>
            <person name="Gharbi K."/>
            <person name="Hall N."/>
            <person name="Watson M."/>
            <person name="Adriaenssens E.M."/>
            <person name="Foster-Nyarko E."/>
            <person name="Jarju S."/>
            <person name="Secka A."/>
            <person name="Antonio M."/>
            <person name="Oren A."/>
            <person name="Chaudhuri R.R."/>
            <person name="La Ragione R."/>
            <person name="Hildebrand F."/>
            <person name="Pallen M.J."/>
        </authorList>
    </citation>
    <scope>NUCLEOTIDE SEQUENCE</scope>
    <source>
        <strain evidence="7">6276</strain>
    </source>
</reference>
<evidence type="ECO:0000256" key="2">
    <source>
        <dbReference type="ARBA" id="ARBA00022692"/>
    </source>
</evidence>
<reference evidence="7" key="1">
    <citation type="submission" date="2020-10" db="EMBL/GenBank/DDBJ databases">
        <authorList>
            <person name="Gilroy R."/>
        </authorList>
    </citation>
    <scope>NUCLEOTIDE SEQUENCE</scope>
    <source>
        <strain evidence="7">6276</strain>
    </source>
</reference>
<feature type="transmembrane region" description="Helical" evidence="5">
    <location>
        <begin position="368"/>
        <end position="397"/>
    </location>
</feature>
<dbReference type="InterPro" id="IPR011547">
    <property type="entry name" value="SLC26A/SulP_dom"/>
</dbReference>
<dbReference type="InterPro" id="IPR001902">
    <property type="entry name" value="SLC26A/SulP_fam"/>
</dbReference>
<keyword evidence="3 5" id="KW-1133">Transmembrane helix</keyword>
<dbReference type="SUPFAM" id="SSF52091">
    <property type="entry name" value="SpoIIaa-like"/>
    <property type="match status" value="1"/>
</dbReference>
<evidence type="ECO:0000256" key="3">
    <source>
        <dbReference type="ARBA" id="ARBA00022989"/>
    </source>
</evidence>
<accession>A0A9D1JMN6</accession>
<dbReference type="InterPro" id="IPR002645">
    <property type="entry name" value="STAS_dom"/>
</dbReference>
<dbReference type="Proteomes" id="UP000823928">
    <property type="component" value="Unassembled WGS sequence"/>
</dbReference>
<dbReference type="InterPro" id="IPR036513">
    <property type="entry name" value="STAS_dom_sf"/>
</dbReference>
<evidence type="ECO:0000256" key="5">
    <source>
        <dbReference type="SAM" id="Phobius"/>
    </source>
</evidence>
<feature type="transmembrane region" description="Helical" evidence="5">
    <location>
        <begin position="235"/>
        <end position="260"/>
    </location>
</feature>
<dbReference type="Pfam" id="PF00916">
    <property type="entry name" value="Sulfate_transp"/>
    <property type="match status" value="1"/>
</dbReference>
<name>A0A9D1JMN6_9BACT</name>
<dbReference type="PROSITE" id="PS50801">
    <property type="entry name" value="STAS"/>
    <property type="match status" value="1"/>
</dbReference>
<dbReference type="EMBL" id="DVIU01000078">
    <property type="protein sequence ID" value="HIS35704.1"/>
    <property type="molecule type" value="Genomic_DNA"/>
</dbReference>
<dbReference type="Pfam" id="PF01740">
    <property type="entry name" value="STAS"/>
    <property type="match status" value="1"/>
</dbReference>
<evidence type="ECO:0000259" key="6">
    <source>
        <dbReference type="PROSITE" id="PS50801"/>
    </source>
</evidence>
<feature type="transmembrane region" description="Helical" evidence="5">
    <location>
        <begin position="41"/>
        <end position="60"/>
    </location>
</feature>
<dbReference type="AlphaFoldDB" id="A0A9D1JMN6"/>
<feature type="transmembrane region" description="Helical" evidence="5">
    <location>
        <begin position="272"/>
        <end position="295"/>
    </location>
</feature>
<comment type="subcellular location">
    <subcellularLocation>
        <location evidence="1">Membrane</location>
        <topology evidence="1">Multi-pass membrane protein</topology>
    </subcellularLocation>
</comment>
<feature type="transmembrane region" description="Helical" evidence="5">
    <location>
        <begin position="330"/>
        <end position="348"/>
    </location>
</feature>
<dbReference type="PANTHER" id="PTHR11814">
    <property type="entry name" value="SULFATE TRANSPORTER"/>
    <property type="match status" value="1"/>
</dbReference>
<evidence type="ECO:0000313" key="8">
    <source>
        <dbReference type="Proteomes" id="UP000823928"/>
    </source>
</evidence>
<evidence type="ECO:0000256" key="4">
    <source>
        <dbReference type="ARBA" id="ARBA00023136"/>
    </source>
</evidence>
<comment type="caution">
    <text evidence="7">The sequence shown here is derived from an EMBL/GenBank/DDBJ whole genome shotgun (WGS) entry which is preliminary data.</text>
</comment>
<feature type="transmembrane region" description="Helical" evidence="5">
    <location>
        <begin position="120"/>
        <end position="139"/>
    </location>
</feature>
<keyword evidence="4 5" id="KW-0472">Membrane</keyword>
<dbReference type="CDD" id="cd07042">
    <property type="entry name" value="STAS_SulP_like_sulfate_transporter"/>
    <property type="match status" value="1"/>
</dbReference>
<sequence length="552" mass="60272">MIKMNEIQLRFNILLGDILGGINAAIIALPQALAFGVATGFGASAGVWGAIILCLVAGLLGTKVPMISGITGPSAIVIASIMHALNKDINSVLMIMVMAGIIQMVLSLTKLTDIVKYVPYPVISGFMNGVGTIIIIMQLNPLLGLKPFSNTIESIEHILTSLHTMNIQAALLGLLTLIIVFGIPKRLNKYLPSQILALIICTIISIKIGLNIPKISEVSIALPAFRLPETNLHDIITYFHYAITLAIILSSETLLTGLVCNSLTKTQISPRTLLASQGLGNIACALTGSLSGAAATMRTVAALKTGATTKFAALVCPIVLVILLFKFSGFVAEIPLCVLAGILIKIGYDIIDIKLLKVLKLASKEDKYVLAVVFLLTVFYNLIVAVGAGITLAALLYAKKVADKAKLVHKEVYDKDIIKLEKEVERDYKLKIRFVHIDGQFFFGSATQLISQFDELLGTRYLILNCDFDDTLDISALFAFEDIVLRLKSQHIHLVLVLKNENIHKQLSEYKITEEIGEDHIFYSEIEAIKFAKTAFSEKARKKYQREQKNGH</sequence>
<feature type="domain" description="STAS" evidence="6">
    <location>
        <begin position="432"/>
        <end position="532"/>
    </location>
</feature>
<gene>
    <name evidence="7" type="ORF">IAC10_03620</name>
</gene>
<protein>
    <submittedName>
        <fullName evidence="7">SulP family inorganic anion transporter</fullName>
    </submittedName>
</protein>
<feature type="transmembrane region" description="Helical" evidence="5">
    <location>
        <begin position="165"/>
        <end position="183"/>
    </location>
</feature>
<feature type="transmembrane region" description="Helical" evidence="5">
    <location>
        <begin position="12"/>
        <end position="35"/>
    </location>
</feature>